<feature type="signal peptide" evidence="2">
    <location>
        <begin position="1"/>
        <end position="25"/>
    </location>
</feature>
<name>A0ABV8B968_9BACI</name>
<dbReference type="RefSeq" id="WP_377918887.1">
    <property type="nucleotide sequence ID" value="NZ_JBHRZT010000073.1"/>
</dbReference>
<dbReference type="Gene3D" id="1.10.530.10">
    <property type="match status" value="1"/>
</dbReference>
<organism evidence="4 5">
    <name type="scientific">Bacillus songklensis</name>
    <dbReference type="NCBI Taxonomy" id="1069116"/>
    <lineage>
        <taxon>Bacteria</taxon>
        <taxon>Bacillati</taxon>
        <taxon>Bacillota</taxon>
        <taxon>Bacilli</taxon>
        <taxon>Bacillales</taxon>
        <taxon>Bacillaceae</taxon>
        <taxon>Bacillus</taxon>
    </lineage>
</organism>
<keyword evidence="1 2" id="KW-0732">Signal</keyword>
<feature type="domain" description="SLH" evidence="3">
    <location>
        <begin position="758"/>
        <end position="814"/>
    </location>
</feature>
<dbReference type="SUPFAM" id="SSF53955">
    <property type="entry name" value="Lysozyme-like"/>
    <property type="match status" value="1"/>
</dbReference>
<reference evidence="5" key="1">
    <citation type="journal article" date="2019" name="Int. J. Syst. Evol. Microbiol.">
        <title>The Global Catalogue of Microorganisms (GCM) 10K type strain sequencing project: providing services to taxonomists for standard genome sequencing and annotation.</title>
        <authorList>
            <consortium name="The Broad Institute Genomics Platform"/>
            <consortium name="The Broad Institute Genome Sequencing Center for Infectious Disease"/>
            <person name="Wu L."/>
            <person name="Ma J."/>
        </authorList>
    </citation>
    <scope>NUCLEOTIDE SEQUENCE [LARGE SCALE GENOMIC DNA]</scope>
    <source>
        <strain evidence="5">CCUG 61889</strain>
    </source>
</reference>
<dbReference type="Proteomes" id="UP001595752">
    <property type="component" value="Unassembled WGS sequence"/>
</dbReference>
<dbReference type="Pfam" id="PF00395">
    <property type="entry name" value="SLH"/>
    <property type="match status" value="3"/>
</dbReference>
<proteinExistence type="predicted"/>
<gene>
    <name evidence="4" type="ORF">ACFOU2_24415</name>
</gene>
<evidence type="ECO:0000259" key="3">
    <source>
        <dbReference type="PROSITE" id="PS51272"/>
    </source>
</evidence>
<evidence type="ECO:0000256" key="2">
    <source>
        <dbReference type="SAM" id="SignalP"/>
    </source>
</evidence>
<evidence type="ECO:0000256" key="1">
    <source>
        <dbReference type="ARBA" id="ARBA00022729"/>
    </source>
</evidence>
<feature type="domain" description="SLH" evidence="3">
    <location>
        <begin position="637"/>
        <end position="700"/>
    </location>
</feature>
<dbReference type="InterPro" id="IPR001119">
    <property type="entry name" value="SLH_dom"/>
</dbReference>
<dbReference type="EMBL" id="JBHRZT010000073">
    <property type="protein sequence ID" value="MFC3886465.1"/>
    <property type="molecule type" value="Genomic_DNA"/>
</dbReference>
<evidence type="ECO:0000313" key="5">
    <source>
        <dbReference type="Proteomes" id="UP001595752"/>
    </source>
</evidence>
<dbReference type="InterPro" id="IPR008258">
    <property type="entry name" value="Transglycosylase_SLT_dom_1"/>
</dbReference>
<dbReference type="InterPro" id="IPR051465">
    <property type="entry name" value="Cell_Envelope_Struct_Comp"/>
</dbReference>
<evidence type="ECO:0000313" key="4">
    <source>
        <dbReference type="EMBL" id="MFC3886465.1"/>
    </source>
</evidence>
<dbReference type="Pfam" id="PF01464">
    <property type="entry name" value="SLT"/>
    <property type="match status" value="1"/>
</dbReference>
<accession>A0ABV8B968</accession>
<dbReference type="InterPro" id="IPR023346">
    <property type="entry name" value="Lysozyme-like_dom_sf"/>
</dbReference>
<dbReference type="PROSITE" id="PS51272">
    <property type="entry name" value="SLH"/>
    <property type="match status" value="3"/>
</dbReference>
<comment type="caution">
    <text evidence="4">The sequence shown here is derived from an EMBL/GenBank/DDBJ whole genome shotgun (WGS) entry which is preliminary data.</text>
</comment>
<sequence>MKKLLASIGLACAFLFLADPSIGSAHVIDETKAKSAQFDYEDYYQLVASYKSPTGLTIKSYSPKWTTVSQLKAVEAELLKNKHGDEIKLLGQIVIFPDFPAGKGVLGQYFAEYEHSSRSVELLSNRTIHLYGGNQFSTIESIATTLSHEYGHHFTFYHLFKDESLLPEKWMESDYAHARDLSRYPEANTGDGAYEWMMSEILAEDYVQLFGSETALKHHMQFNAQLHTAFEDEDLQTYWMEKLHSSDYQKQHPLGLYLVDEKRSSLGRYYQDLKFYSPNLNNQTTYLLGQDLQGQYFPILIDQLNNQTNLSKWYEASKMDSQTKPLFDGFSLPEVAFQAVQHSDQGFNRGSKKLRLSYDRIEEAKTSYEDIYKQEQPSIAETKAMLYETAIKYNIPPEILKAMAYVETGMKQFDENGQPIISSDGGVGILQVKMSEADMAAKNVDKERLKYDIRYNMETGAALLKEKWNESAKSTPKINDHDPQKLEHWYFAVMAYDGLTKANDPNAAEKGKTYQDQVFEAIRQFSHVPLQAFPQFQVNYHDDGTMEFETLAYNWPGLDTKTTQMHQSGEYVYTMGQGGLYNRVDGTTVKGLLPYTPLQITGGPLEKDGTSTHEVMYKVKGNGMEGYVSSVNLQSGNVKVFPDLSNDNETAAAIAYLQIRGVISGYQDGLFRPNQPLLRQHAAKMLVKELGLTLPQGYQVKATDIKPGDLYYKEMAILEANGLMGKGGAFRPKEPLTRSQMASVLVRAYDKWYKPTEKAFDFQDVPTSHWNYEDINRLANNEITIVKDFFRPDQNVTRSQFALFLKRSVLHKTT</sequence>
<protein>
    <submittedName>
        <fullName evidence="4">S-layer homology domain-containing protein</fullName>
    </submittedName>
</protein>
<feature type="chain" id="PRO_5045809476" evidence="2">
    <location>
        <begin position="26"/>
        <end position="814"/>
    </location>
</feature>
<keyword evidence="5" id="KW-1185">Reference proteome</keyword>
<feature type="domain" description="SLH" evidence="3">
    <location>
        <begin position="701"/>
        <end position="757"/>
    </location>
</feature>
<dbReference type="PANTHER" id="PTHR43308:SF1">
    <property type="entry name" value="OUTER MEMBRANE PROTEIN ALPHA"/>
    <property type="match status" value="1"/>
</dbReference>
<dbReference type="PANTHER" id="PTHR43308">
    <property type="entry name" value="OUTER MEMBRANE PROTEIN ALPHA-RELATED"/>
    <property type="match status" value="1"/>
</dbReference>